<evidence type="ECO:0000256" key="7">
    <source>
        <dbReference type="ARBA" id="ARBA00022989"/>
    </source>
</evidence>
<dbReference type="Pfam" id="PF16327">
    <property type="entry name" value="CcmF_C"/>
    <property type="match status" value="1"/>
</dbReference>
<feature type="transmembrane region" description="Helical" evidence="10">
    <location>
        <begin position="82"/>
        <end position="106"/>
    </location>
</feature>
<dbReference type="KEGG" id="xoo:XOO2150"/>
<feature type="transmembrane region" description="Helical" evidence="10">
    <location>
        <begin position="315"/>
        <end position="336"/>
    </location>
</feature>
<dbReference type="InterPro" id="IPR003568">
    <property type="entry name" value="Cyt_c_biogenesis_CcmF"/>
</dbReference>
<evidence type="ECO:0000259" key="11">
    <source>
        <dbReference type="Pfam" id="PF01578"/>
    </source>
</evidence>
<feature type="transmembrane region" description="Helical" evidence="10">
    <location>
        <begin position="140"/>
        <end position="158"/>
    </location>
</feature>
<keyword evidence="3" id="KW-1003">Cell membrane</keyword>
<dbReference type="GO" id="GO:0015232">
    <property type="term" value="F:heme transmembrane transporter activity"/>
    <property type="evidence" value="ECO:0007669"/>
    <property type="project" value="InterPro"/>
</dbReference>
<feature type="transmembrane region" description="Helical" evidence="10">
    <location>
        <begin position="529"/>
        <end position="551"/>
    </location>
</feature>
<comment type="function">
    <text evidence="9">Required for the biogenesis of c-type cytochromes. Possible subunit of a heme lyase.</text>
</comment>
<feature type="transmembrane region" description="Helical" evidence="10">
    <location>
        <begin position="218"/>
        <end position="241"/>
    </location>
</feature>
<evidence type="ECO:0000256" key="9">
    <source>
        <dbReference type="ARBA" id="ARBA00037230"/>
    </source>
</evidence>
<evidence type="ECO:0000256" key="1">
    <source>
        <dbReference type="ARBA" id="ARBA00004429"/>
    </source>
</evidence>
<dbReference type="NCBIfam" id="NF007691">
    <property type="entry name" value="PRK10369.1"/>
    <property type="match status" value="1"/>
</dbReference>
<dbReference type="PANTHER" id="PTHR43653">
    <property type="entry name" value="CYTOCHROME C ASSEMBLY PROTEIN-RELATED"/>
    <property type="match status" value="1"/>
</dbReference>
<evidence type="ECO:0000256" key="8">
    <source>
        <dbReference type="ARBA" id="ARBA00023136"/>
    </source>
</evidence>
<comment type="subcellular location">
    <subcellularLocation>
        <location evidence="1">Cell inner membrane</location>
        <topology evidence="1">Multi-pass membrane protein</topology>
    </subcellularLocation>
</comment>
<dbReference type="HOGENOM" id="CLU_015041_3_0_6"/>
<feature type="transmembrane region" description="Helical" evidence="10">
    <location>
        <begin position="165"/>
        <end position="186"/>
    </location>
</feature>
<keyword evidence="8 10" id="KW-0472">Membrane</keyword>
<dbReference type="AlphaFoldDB" id="Q5H0W7"/>
<keyword evidence="5 10" id="KW-0812">Transmembrane</keyword>
<dbReference type="PANTHER" id="PTHR43653:SF1">
    <property type="entry name" value="CYTOCHROME C-TYPE BIOGENESIS PROTEIN CCMF"/>
    <property type="match status" value="1"/>
</dbReference>
<dbReference type="STRING" id="291331.XOO2150"/>
<proteinExistence type="inferred from homology"/>
<evidence type="ECO:0000256" key="2">
    <source>
        <dbReference type="ARBA" id="ARBA00009186"/>
    </source>
</evidence>
<gene>
    <name evidence="13" type="primary">cycK</name>
    <name evidence="13" type="ordered locus">XOO2150</name>
</gene>
<feature type="transmembrane region" description="Helical" evidence="10">
    <location>
        <begin position="253"/>
        <end position="275"/>
    </location>
</feature>
<dbReference type="PRINTS" id="PR01410">
    <property type="entry name" value="CCBIOGENESIS"/>
</dbReference>
<evidence type="ECO:0000256" key="10">
    <source>
        <dbReference type="SAM" id="Phobius"/>
    </source>
</evidence>
<evidence type="ECO:0000256" key="3">
    <source>
        <dbReference type="ARBA" id="ARBA00022475"/>
    </source>
</evidence>
<dbReference type="GO" id="GO:0005886">
    <property type="term" value="C:plasma membrane"/>
    <property type="evidence" value="ECO:0007669"/>
    <property type="project" value="UniProtKB-SubCell"/>
</dbReference>
<dbReference type="EMBL" id="AE013598">
    <property type="protein sequence ID" value="AAW75404.1"/>
    <property type="molecule type" value="Genomic_DNA"/>
</dbReference>
<comment type="similarity">
    <text evidence="2">Belongs to the CcmF/CycK/Ccl1/NrfE/CcsA family.</text>
</comment>
<dbReference type="PRINTS" id="PR01411">
    <property type="entry name" value="CCMFBIOGNSIS"/>
</dbReference>
<feature type="transmembrane region" description="Helical" evidence="10">
    <location>
        <begin position="470"/>
        <end position="490"/>
    </location>
</feature>
<keyword evidence="14" id="KW-1185">Reference proteome</keyword>
<feature type="transmembrane region" description="Helical" evidence="10">
    <location>
        <begin position="496"/>
        <end position="517"/>
    </location>
</feature>
<evidence type="ECO:0000259" key="12">
    <source>
        <dbReference type="Pfam" id="PF16327"/>
    </source>
</evidence>
<dbReference type="InterPro" id="IPR032523">
    <property type="entry name" value="CcmF_C"/>
</dbReference>
<dbReference type="NCBIfam" id="TIGR00353">
    <property type="entry name" value="nrfE"/>
    <property type="match status" value="1"/>
</dbReference>
<feature type="transmembrane region" description="Helical" evidence="10">
    <location>
        <begin position="656"/>
        <end position="676"/>
    </location>
</feature>
<evidence type="ECO:0000313" key="13">
    <source>
        <dbReference type="EMBL" id="AAW75404.1"/>
    </source>
</evidence>
<reference evidence="13 14" key="1">
    <citation type="journal article" date="2005" name="Nucleic Acids Res.">
        <title>The genome sequence of Xanthomonas oryzae pathovar oryzae KACC10331, the bacterial blight pathogen of rice.</title>
        <authorList>
            <person name="Lee B.M."/>
            <person name="Park Y.J."/>
            <person name="Park D.S."/>
            <person name="Kang H.W."/>
            <person name="Kim J.G."/>
            <person name="Song E.S."/>
            <person name="Park I.C."/>
            <person name="Yoon U.H."/>
            <person name="Hahn J.H."/>
            <person name="Koo B.S."/>
            <person name="Lee G.B."/>
            <person name="Kim H."/>
            <person name="Park H.S."/>
            <person name="Yoon K.O."/>
            <person name="Kim J.H."/>
            <person name="Jung C.H."/>
            <person name="Koh N.H."/>
            <person name="Seo J.S."/>
            <person name="Go S.J."/>
        </authorList>
    </citation>
    <scope>NUCLEOTIDE SEQUENCE [LARGE SCALE GENOMIC DNA]</scope>
    <source>
        <strain evidence="14">KACC10331 / KXO85</strain>
    </source>
</reference>
<protein>
    <submittedName>
        <fullName evidence="13">C-type cytochrome biogenesis membrane protein</fullName>
    </submittedName>
</protein>
<dbReference type="InterPro" id="IPR002541">
    <property type="entry name" value="Cyt_c_assembly"/>
</dbReference>
<accession>Q5H0W7</accession>
<evidence type="ECO:0000256" key="4">
    <source>
        <dbReference type="ARBA" id="ARBA00022519"/>
    </source>
</evidence>
<feature type="transmembrane region" description="Helical" evidence="10">
    <location>
        <begin position="398"/>
        <end position="422"/>
    </location>
</feature>
<dbReference type="InterPro" id="IPR003567">
    <property type="entry name" value="Cyt_c_biogenesis"/>
</dbReference>
<organism evidence="13 14">
    <name type="scientific">Xanthomonas oryzae pv. oryzae (strain KACC10331 / KXO85)</name>
    <dbReference type="NCBI Taxonomy" id="291331"/>
    <lineage>
        <taxon>Bacteria</taxon>
        <taxon>Pseudomonadati</taxon>
        <taxon>Pseudomonadota</taxon>
        <taxon>Gammaproteobacteria</taxon>
        <taxon>Lysobacterales</taxon>
        <taxon>Lysobacteraceae</taxon>
        <taxon>Xanthomonas</taxon>
    </lineage>
</organism>
<feature type="transmembrane region" description="Helical" evidence="10">
    <location>
        <begin position="49"/>
        <end position="70"/>
    </location>
</feature>
<sequence>MACARAWRTMSPCGGKQVHPLQECGLCSAPAGVARTHARQGADPMLPELGTFLLVLALLVALVQAVVPLAGAQRGRSSWMAVARPAAMVQLALIASAFAVLTHAFLVQDFSVRYVAENSNSLLPMMYRYSAVWGAHEGSLLLWTLVLALWTGAVAIWSRQLPAHVIARVLGVMALVSIGFLAFLLFTSNPFARLFPVPLEGGDLNPLLQDPGLIVHPPMLYCGYVGFAVPFAFAIAALLEGRMDARWLRWTRPWTNVAWSMLTVGIALGSWWAYYELGWGGWWFWDPVENASFMPWLVGTALLHSQAVTEKRGSFASWTLLLAIAAFALSLLGTFLVRSGVLTSVHSFAADPSRGLFILVFLLLVVGGSLVLYALRAPRLSLVDDPRRAFAGSSRETLLLLNNLLLTCACAMVLLGTLYPLLADALGLGKLSVGPPYFGTLFVVLMAPLVALVPFGPLTRWQREQASRPLAMLAPWAGLALAAGVLAWFAAPQGQLKAAVGVAGAAWVLLGTARFLWTRRAAKGRKFTPEMLGMVLAHLGVAVFLSGALLVEGLSLQREVALAPGQQVQIGRYALHFDGLEELRGPNYVSDRANLQVLKDDAPVGVVHAEKRRYASGGQTLTEAAIRPGPFGDLYVALGEPLGNQAWAVRVHLKPFVRWIWLGALLMALGGLVTAADRRFRRSPEIQDG</sequence>
<keyword evidence="4" id="KW-0997">Cell inner membrane</keyword>
<dbReference type="GO" id="GO:0017004">
    <property type="term" value="P:cytochrome complex assembly"/>
    <property type="evidence" value="ECO:0007669"/>
    <property type="project" value="UniProtKB-KW"/>
</dbReference>
<dbReference type="Proteomes" id="UP000006735">
    <property type="component" value="Chromosome"/>
</dbReference>
<keyword evidence="7 10" id="KW-1133">Transmembrane helix</keyword>
<evidence type="ECO:0000313" key="14">
    <source>
        <dbReference type="Proteomes" id="UP000006735"/>
    </source>
</evidence>
<name>Q5H0W7_XANOR</name>
<evidence type="ECO:0000256" key="5">
    <source>
        <dbReference type="ARBA" id="ARBA00022692"/>
    </source>
</evidence>
<dbReference type="Pfam" id="PF01578">
    <property type="entry name" value="Cytochrom_C_asm"/>
    <property type="match status" value="1"/>
</dbReference>
<feature type="domain" description="Cytochrome c-type biogenesis protein CcmF C-terminal" evidence="12">
    <location>
        <begin position="359"/>
        <end position="678"/>
    </location>
</feature>
<evidence type="ECO:0000256" key="6">
    <source>
        <dbReference type="ARBA" id="ARBA00022748"/>
    </source>
</evidence>
<keyword evidence="6" id="KW-0201">Cytochrome c-type biogenesis</keyword>
<feature type="domain" description="Cytochrome c assembly protein" evidence="11">
    <location>
        <begin position="133"/>
        <end position="339"/>
    </location>
</feature>
<feature type="transmembrane region" description="Helical" evidence="10">
    <location>
        <begin position="437"/>
        <end position="458"/>
    </location>
</feature>
<feature type="transmembrane region" description="Helical" evidence="10">
    <location>
        <begin position="281"/>
        <end position="303"/>
    </location>
</feature>
<dbReference type="GO" id="GO:0020037">
    <property type="term" value="F:heme binding"/>
    <property type="evidence" value="ECO:0007669"/>
    <property type="project" value="InterPro"/>
</dbReference>
<feature type="transmembrane region" description="Helical" evidence="10">
    <location>
        <begin position="356"/>
        <end position="377"/>
    </location>
</feature>